<name>A0ABT2UQH4_9BACL</name>
<dbReference type="PANTHER" id="PTHR23522:SF10">
    <property type="entry name" value="3-PHENYLPROPIONIC ACID TRANSPORTER-RELATED"/>
    <property type="match status" value="1"/>
</dbReference>
<keyword evidence="2" id="KW-0813">Transport</keyword>
<dbReference type="InterPro" id="IPR024989">
    <property type="entry name" value="MFS_assoc_dom"/>
</dbReference>
<keyword evidence="6 8" id="KW-1133">Transmembrane helix</keyword>
<accession>A0ABT2UQH4</accession>
<dbReference type="InterPro" id="IPR020846">
    <property type="entry name" value="MFS_dom"/>
</dbReference>
<evidence type="ECO:0000256" key="8">
    <source>
        <dbReference type="SAM" id="Phobius"/>
    </source>
</evidence>
<organism evidence="10 11">
    <name type="scientific">Paenibacillus baimaensis</name>
    <dbReference type="NCBI Taxonomy" id="2982185"/>
    <lineage>
        <taxon>Bacteria</taxon>
        <taxon>Bacillati</taxon>
        <taxon>Bacillota</taxon>
        <taxon>Bacilli</taxon>
        <taxon>Bacillales</taxon>
        <taxon>Paenibacillaceae</taxon>
        <taxon>Paenibacillus</taxon>
    </lineage>
</organism>
<keyword evidence="11" id="KW-1185">Reference proteome</keyword>
<feature type="transmembrane region" description="Helical" evidence="8">
    <location>
        <begin position="202"/>
        <end position="225"/>
    </location>
</feature>
<feature type="transmembrane region" description="Helical" evidence="8">
    <location>
        <begin position="93"/>
        <end position="114"/>
    </location>
</feature>
<feature type="transmembrane region" description="Helical" evidence="8">
    <location>
        <begin position="290"/>
        <end position="309"/>
    </location>
</feature>
<feature type="transmembrane region" description="Helical" evidence="8">
    <location>
        <begin position="71"/>
        <end position="87"/>
    </location>
</feature>
<keyword evidence="7 8" id="KW-0472">Membrane</keyword>
<feature type="transmembrane region" description="Helical" evidence="8">
    <location>
        <begin position="330"/>
        <end position="349"/>
    </location>
</feature>
<protein>
    <submittedName>
        <fullName evidence="10">MFS transporter</fullName>
    </submittedName>
</protein>
<feature type="transmembrane region" description="Helical" evidence="8">
    <location>
        <begin position="231"/>
        <end position="254"/>
    </location>
</feature>
<evidence type="ECO:0000256" key="1">
    <source>
        <dbReference type="ARBA" id="ARBA00004429"/>
    </source>
</evidence>
<evidence type="ECO:0000256" key="6">
    <source>
        <dbReference type="ARBA" id="ARBA00022989"/>
    </source>
</evidence>
<dbReference type="Gene3D" id="1.20.1250.20">
    <property type="entry name" value="MFS general substrate transporter like domains"/>
    <property type="match status" value="2"/>
</dbReference>
<evidence type="ECO:0000259" key="9">
    <source>
        <dbReference type="PROSITE" id="PS50850"/>
    </source>
</evidence>
<evidence type="ECO:0000256" key="4">
    <source>
        <dbReference type="ARBA" id="ARBA00022519"/>
    </source>
</evidence>
<dbReference type="RefSeq" id="WP_262687086.1">
    <property type="nucleotide sequence ID" value="NZ_JAOQIO010000099.1"/>
</dbReference>
<keyword evidence="3" id="KW-1003">Cell membrane</keyword>
<comment type="subcellular location">
    <subcellularLocation>
        <location evidence="1">Cell inner membrane</location>
        <topology evidence="1">Multi-pass membrane protein</topology>
    </subcellularLocation>
</comment>
<dbReference type="PANTHER" id="PTHR23522">
    <property type="entry name" value="BLL5896 PROTEIN"/>
    <property type="match status" value="1"/>
</dbReference>
<evidence type="ECO:0000256" key="3">
    <source>
        <dbReference type="ARBA" id="ARBA00022475"/>
    </source>
</evidence>
<comment type="caution">
    <text evidence="10">The sequence shown here is derived from an EMBL/GenBank/DDBJ whole genome shotgun (WGS) entry which is preliminary data.</text>
</comment>
<gene>
    <name evidence="10" type="ORF">OB236_29525</name>
</gene>
<dbReference type="EMBL" id="JAOQIO010000099">
    <property type="protein sequence ID" value="MCU6796271.1"/>
    <property type="molecule type" value="Genomic_DNA"/>
</dbReference>
<dbReference type="SUPFAM" id="SSF103473">
    <property type="entry name" value="MFS general substrate transporter"/>
    <property type="match status" value="1"/>
</dbReference>
<reference evidence="10 11" key="1">
    <citation type="submission" date="2022-09" db="EMBL/GenBank/DDBJ databases">
        <authorList>
            <person name="Han X.L."/>
            <person name="Wang Q."/>
            <person name="Lu T."/>
        </authorList>
    </citation>
    <scope>NUCLEOTIDE SEQUENCE [LARGE SCALE GENOMIC DNA]</scope>
    <source>
        <strain evidence="10 11">WQ 127069</strain>
    </source>
</reference>
<keyword evidence="4" id="KW-0997">Cell inner membrane</keyword>
<feature type="transmembrane region" description="Helical" evidence="8">
    <location>
        <begin position="159"/>
        <end position="181"/>
    </location>
</feature>
<feature type="transmembrane region" description="Helical" evidence="8">
    <location>
        <begin position="355"/>
        <end position="374"/>
    </location>
</feature>
<dbReference type="InterPro" id="IPR036259">
    <property type="entry name" value="MFS_trans_sf"/>
</dbReference>
<keyword evidence="5 8" id="KW-0812">Transmembrane</keyword>
<evidence type="ECO:0000313" key="11">
    <source>
        <dbReference type="Proteomes" id="UP001652445"/>
    </source>
</evidence>
<feature type="transmembrane region" description="Helical" evidence="8">
    <location>
        <begin position="41"/>
        <end position="59"/>
    </location>
</feature>
<sequence length="389" mass="42690">MPSKNVTILAIFYAFVYMSIGTFSSYIGIYMTEAGIGHSEIGILTSIGAVIGLVAQPIWGVLSDRAKTKNQILMICTLCASLAVWLIPWAGNLFVPLLIAMALFSLFQIAINPLSDAITLELSSKGVVRFSSIRTFGSVGYAIVSVAAGWLFAEHLNTIFLITSLIMFGCFLLSLGIPKVAGHQSGGKKVNLVSIFKNRQLVILYAYTLSLSIAMGFLFSFQAIYSKEQGISMEVIGIGLAIGSFSQFPFMIFFQRFYDRFGIRNILLFSGLIHTLRWCLYAFALTPFTYILSWVLHGGTYILFYMCLAEYVNTYVVKELKASGQMLNSLIQLSVGKIIGGMLGGVYAAHFGFQSAFLVLAVMGGLSTVAFYMVDRRYGVFAKLDSSQL</sequence>
<proteinExistence type="predicted"/>
<evidence type="ECO:0000256" key="7">
    <source>
        <dbReference type="ARBA" id="ARBA00023136"/>
    </source>
</evidence>
<dbReference type="PROSITE" id="PS50850">
    <property type="entry name" value="MFS"/>
    <property type="match status" value="1"/>
</dbReference>
<dbReference type="Proteomes" id="UP001652445">
    <property type="component" value="Unassembled WGS sequence"/>
</dbReference>
<evidence type="ECO:0000313" key="10">
    <source>
        <dbReference type="EMBL" id="MCU6796271.1"/>
    </source>
</evidence>
<evidence type="ECO:0000256" key="2">
    <source>
        <dbReference type="ARBA" id="ARBA00022448"/>
    </source>
</evidence>
<feature type="transmembrane region" description="Helical" evidence="8">
    <location>
        <begin position="266"/>
        <end position="284"/>
    </location>
</feature>
<feature type="transmembrane region" description="Helical" evidence="8">
    <location>
        <begin position="7"/>
        <end position="29"/>
    </location>
</feature>
<evidence type="ECO:0000256" key="5">
    <source>
        <dbReference type="ARBA" id="ARBA00022692"/>
    </source>
</evidence>
<feature type="transmembrane region" description="Helical" evidence="8">
    <location>
        <begin position="135"/>
        <end position="153"/>
    </location>
</feature>
<dbReference type="Pfam" id="PF12832">
    <property type="entry name" value="MFS_1_like"/>
    <property type="match status" value="1"/>
</dbReference>
<feature type="domain" description="Major facilitator superfamily (MFS) profile" evidence="9">
    <location>
        <begin position="200"/>
        <end position="389"/>
    </location>
</feature>